<accession>A0A371E4P9</accession>
<evidence type="ECO:0000313" key="2">
    <source>
        <dbReference type="Proteomes" id="UP000257109"/>
    </source>
</evidence>
<gene>
    <name evidence="1" type="ORF">CR513_60799</name>
</gene>
<organism evidence="1 2">
    <name type="scientific">Mucuna pruriens</name>
    <name type="common">Velvet bean</name>
    <name type="synonym">Dolichos pruriens</name>
    <dbReference type="NCBI Taxonomy" id="157652"/>
    <lineage>
        <taxon>Eukaryota</taxon>
        <taxon>Viridiplantae</taxon>
        <taxon>Streptophyta</taxon>
        <taxon>Embryophyta</taxon>
        <taxon>Tracheophyta</taxon>
        <taxon>Spermatophyta</taxon>
        <taxon>Magnoliopsida</taxon>
        <taxon>eudicotyledons</taxon>
        <taxon>Gunneridae</taxon>
        <taxon>Pentapetalae</taxon>
        <taxon>rosids</taxon>
        <taxon>fabids</taxon>
        <taxon>Fabales</taxon>
        <taxon>Fabaceae</taxon>
        <taxon>Papilionoideae</taxon>
        <taxon>50 kb inversion clade</taxon>
        <taxon>NPAAA clade</taxon>
        <taxon>indigoferoid/millettioid clade</taxon>
        <taxon>Phaseoleae</taxon>
        <taxon>Mucuna</taxon>
    </lineage>
</organism>
<keyword evidence="2" id="KW-1185">Reference proteome</keyword>
<protein>
    <submittedName>
        <fullName evidence="1">Uncharacterized protein</fullName>
    </submittedName>
</protein>
<feature type="non-terminal residue" evidence="1">
    <location>
        <position position="1"/>
    </location>
</feature>
<dbReference type="Proteomes" id="UP000257109">
    <property type="component" value="Unassembled WGS sequence"/>
</dbReference>
<dbReference type="EMBL" id="QJKJ01016412">
    <property type="protein sequence ID" value="RDX61015.1"/>
    <property type="molecule type" value="Genomic_DNA"/>
</dbReference>
<name>A0A371E4P9_MUCPR</name>
<sequence>MSTIWSFNAIHAKKYEMLLLLCMKTQCQKEKTGFLDKEENNMKFLDNLSKEWETKSTVIHEAYDLSLN</sequence>
<proteinExistence type="predicted"/>
<reference evidence="1" key="1">
    <citation type="submission" date="2018-05" db="EMBL/GenBank/DDBJ databases">
        <title>Draft genome of Mucuna pruriens seed.</title>
        <authorList>
            <person name="Nnadi N.E."/>
            <person name="Vos R."/>
            <person name="Hasami M.H."/>
            <person name="Devisetty U.K."/>
            <person name="Aguiy J.C."/>
        </authorList>
    </citation>
    <scope>NUCLEOTIDE SEQUENCE [LARGE SCALE GENOMIC DNA]</scope>
    <source>
        <strain evidence="1">JCA_2017</strain>
    </source>
</reference>
<evidence type="ECO:0000313" key="1">
    <source>
        <dbReference type="EMBL" id="RDX61015.1"/>
    </source>
</evidence>
<dbReference type="AlphaFoldDB" id="A0A371E4P9"/>
<comment type="caution">
    <text evidence="1">The sequence shown here is derived from an EMBL/GenBank/DDBJ whole genome shotgun (WGS) entry which is preliminary data.</text>
</comment>